<keyword evidence="4 5" id="KW-0648">Protein biosynthesis</keyword>
<dbReference type="InterPro" id="IPR051608">
    <property type="entry name" value="RQC_Subunit_NEMF"/>
</dbReference>
<comment type="caution">
    <text evidence="7">The sequence shown here is derived from an EMBL/GenBank/DDBJ whole genome shotgun (WGS) entry which is preliminary data.</text>
</comment>
<dbReference type="AlphaFoldDB" id="A0A9X3WBD4"/>
<gene>
    <name evidence="5" type="primary">rqcH</name>
    <name evidence="7" type="ORF">NC799_05925</name>
</gene>
<dbReference type="GO" id="GO:1990112">
    <property type="term" value="C:RQC complex"/>
    <property type="evidence" value="ECO:0007669"/>
    <property type="project" value="TreeGrafter"/>
</dbReference>
<protein>
    <recommendedName>
        <fullName evidence="5">Rqc2 homolog RqcH</fullName>
        <shortName evidence="5">RqcH</shortName>
    </recommendedName>
</protein>
<dbReference type="PANTHER" id="PTHR15239:SF6">
    <property type="entry name" value="RIBOSOME QUALITY CONTROL COMPLEX SUBUNIT NEMF"/>
    <property type="match status" value="1"/>
</dbReference>
<feature type="coiled-coil region" evidence="5">
    <location>
        <begin position="379"/>
        <end position="413"/>
    </location>
</feature>
<keyword evidence="5" id="KW-0175">Coiled coil</keyword>
<feature type="domain" description="NFACT RNA-binding" evidence="6">
    <location>
        <begin position="452"/>
        <end position="540"/>
    </location>
</feature>
<accession>A0A9X3WBD4</accession>
<dbReference type="FunFam" id="2.30.310.10:FF:000004">
    <property type="entry name" value="Fibronectin-binding protein A"/>
    <property type="match status" value="1"/>
</dbReference>
<dbReference type="EMBL" id="JAMQKC010000003">
    <property type="protein sequence ID" value="MDC3416450.1"/>
    <property type="molecule type" value="Genomic_DNA"/>
</dbReference>
<dbReference type="GO" id="GO:0000049">
    <property type="term" value="F:tRNA binding"/>
    <property type="evidence" value="ECO:0007669"/>
    <property type="project" value="UniProtKB-UniRule"/>
</dbReference>
<dbReference type="GO" id="GO:0072344">
    <property type="term" value="P:rescue of stalled ribosome"/>
    <property type="evidence" value="ECO:0007669"/>
    <property type="project" value="UniProtKB-UniRule"/>
</dbReference>
<evidence type="ECO:0000259" key="6">
    <source>
        <dbReference type="Pfam" id="PF05670"/>
    </source>
</evidence>
<evidence type="ECO:0000256" key="2">
    <source>
        <dbReference type="ARBA" id="ARBA00022730"/>
    </source>
</evidence>
<dbReference type="Gene3D" id="1.10.8.50">
    <property type="match status" value="1"/>
</dbReference>
<dbReference type="InterPro" id="IPR008532">
    <property type="entry name" value="NFACT_RNA-bd"/>
</dbReference>
<dbReference type="Gene3D" id="3.40.970.40">
    <property type="entry name" value="fibrinogen binding protein from staphylococcus aureus domain like"/>
    <property type="match status" value="1"/>
</dbReference>
<evidence type="ECO:0000256" key="5">
    <source>
        <dbReference type="HAMAP-Rule" id="MF_00844"/>
    </source>
</evidence>
<dbReference type="Pfam" id="PF05833">
    <property type="entry name" value="NFACT_N"/>
    <property type="match status" value="1"/>
</dbReference>
<keyword evidence="3 5" id="KW-0694">RNA-binding</keyword>
<evidence type="ECO:0000313" key="7">
    <source>
        <dbReference type="EMBL" id="MDC3416450.1"/>
    </source>
</evidence>
<keyword evidence="2 5" id="KW-0699">rRNA-binding</keyword>
<comment type="subunit">
    <text evidence="5">Associates with stalled 50S ribosomal subunits. Binds to RqcP.</text>
</comment>
<evidence type="ECO:0000256" key="4">
    <source>
        <dbReference type="ARBA" id="ARBA00022917"/>
    </source>
</evidence>
<keyword evidence="1 5" id="KW-0820">tRNA-binding</keyword>
<comment type="function">
    <text evidence="5">Key component of the ribosome quality control system (RQC), a ribosome-associated complex that mediates the extraction of incompletely synthesized nascent chains from stalled ribosomes and their subsequent degradation. RqcH recruits Ala-charged tRNA, and with RqcP directs the elongation of stalled nascent chains on 50S ribosomal subunits, leading to non-templated C-terminal alanine extensions (Ala tail). The Ala tail promotes nascent chain degradation. May add between 1 and at least 8 Ala residues. Binds to stalled 50S ribosomal subunits.</text>
</comment>
<sequence length="568" mass="65281">MAFDGIVTRAIAQELNTELSTGRLLKIHQPTETELVFTIRNFGKNKSLLLSAHSSYSRFHLTEDSFQNPKEPPMFCMLLRKHLLGSFVEKVEQYNNERIVMFHFKGKDEIGDETRKTIIIEVMGKHSNIHLVDEEKGHILDSIKHIPPSQNRYRIIMPGQPYKLPPDQGKINPLTIDGDTFMKKLDFNAGKLAKQMVDTYTGFSPLIASEITHLASLGTKDQYKQAFESIKSTVLNNNYCPQIIRSEKETFYVLNLTSIRGDVQLFKSTSEMLDSFYSGKAKRDRVKQQAGDLIRFLKNERDKNERKIIKHKDTLTKAEKADQFQRYGELLTANMHALKTGDKQALVVDYYDPNQQEISIPLNPNKTPSENAQAYFKTYQKLKKSKQMVLQEIEKAKEEISYLEEIIQQIDSAREQDILEIREELQEQGYLKIKANKKNKRDKQLKPEPEKFISSDGTVLLVGKNNKQNDYLTNKLAHKDDLWFHTKDIPGSHVVIRSSTPSENTIREAANLAAYFSKSKASSSVPVDYTLIRHVKKPNGSKPGYVTYENQKTIYIDPDKSLIDKLRN</sequence>
<dbReference type="Proteomes" id="UP001145069">
    <property type="component" value="Unassembled WGS sequence"/>
</dbReference>
<dbReference type="Gene3D" id="2.30.310.10">
    <property type="entry name" value="ibrinogen binding protein from staphylococcus aureus domain"/>
    <property type="match status" value="1"/>
</dbReference>
<name>A0A9X3WBD4_9BACI</name>
<dbReference type="GO" id="GO:0019843">
    <property type="term" value="F:rRNA binding"/>
    <property type="evidence" value="ECO:0007669"/>
    <property type="project" value="UniProtKB-UniRule"/>
</dbReference>
<organism evidence="7 8">
    <name type="scientific">Aquibacillus salsiterrae</name>
    <dbReference type="NCBI Taxonomy" id="2950439"/>
    <lineage>
        <taxon>Bacteria</taxon>
        <taxon>Bacillati</taxon>
        <taxon>Bacillota</taxon>
        <taxon>Bacilli</taxon>
        <taxon>Bacillales</taxon>
        <taxon>Bacillaceae</taxon>
        <taxon>Aquibacillus</taxon>
    </lineage>
</organism>
<reference evidence="7" key="1">
    <citation type="submission" date="2022-06" db="EMBL/GenBank/DDBJ databases">
        <title>Aquibacillus sp. a new bacterium isolated from soil saline samples.</title>
        <authorList>
            <person name="Galisteo C."/>
            <person name="De La Haba R."/>
            <person name="Sanchez-Porro C."/>
            <person name="Ventosa A."/>
        </authorList>
    </citation>
    <scope>NUCLEOTIDE SEQUENCE</scope>
    <source>
        <strain evidence="7">3ASR75-54</strain>
    </source>
</reference>
<evidence type="ECO:0000256" key="3">
    <source>
        <dbReference type="ARBA" id="ARBA00022884"/>
    </source>
</evidence>
<proteinExistence type="inferred from homology"/>
<keyword evidence="8" id="KW-1185">Reference proteome</keyword>
<evidence type="ECO:0000256" key="1">
    <source>
        <dbReference type="ARBA" id="ARBA00022555"/>
    </source>
</evidence>
<dbReference type="Pfam" id="PF05670">
    <property type="entry name" value="NFACT-R_1"/>
    <property type="match status" value="1"/>
</dbReference>
<dbReference type="HAMAP" id="MF_00844_B">
    <property type="entry name" value="RqcH_B"/>
    <property type="match status" value="1"/>
</dbReference>
<dbReference type="InterPro" id="IPR043682">
    <property type="entry name" value="RqcH_bacterial"/>
</dbReference>
<dbReference type="GO" id="GO:0043023">
    <property type="term" value="F:ribosomal large subunit binding"/>
    <property type="evidence" value="ECO:0007669"/>
    <property type="project" value="UniProtKB-UniRule"/>
</dbReference>
<feature type="coiled-coil region" evidence="5">
    <location>
        <begin position="287"/>
        <end position="314"/>
    </location>
</feature>
<evidence type="ECO:0000313" key="8">
    <source>
        <dbReference type="Proteomes" id="UP001145069"/>
    </source>
</evidence>
<dbReference type="RefSeq" id="WP_272445454.1">
    <property type="nucleotide sequence ID" value="NZ_JAMQKC010000003.1"/>
</dbReference>
<comment type="similarity">
    <text evidence="5">Belongs to the NEMF family.</text>
</comment>
<dbReference type="PANTHER" id="PTHR15239">
    <property type="entry name" value="NUCLEAR EXPORT MEDIATOR FACTOR NEMF"/>
    <property type="match status" value="1"/>
</dbReference>